<comment type="caution">
    <text evidence="1">The sequence shown here is derived from an EMBL/GenBank/DDBJ whole genome shotgun (WGS) entry which is preliminary data.</text>
</comment>
<gene>
    <name evidence="4" type="ORF">LCGC14_0882020</name>
    <name evidence="3" type="ORF">LCGC14_1046540</name>
    <name evidence="2" type="ORF">LCGC14_1073410</name>
    <name evidence="1" type="ORF">LCGC14_1115500</name>
</gene>
<evidence type="ECO:0000313" key="2">
    <source>
        <dbReference type="EMBL" id="KKN06829.1"/>
    </source>
</evidence>
<organism evidence="1">
    <name type="scientific">marine sediment metagenome</name>
    <dbReference type="NCBI Taxonomy" id="412755"/>
    <lineage>
        <taxon>unclassified sequences</taxon>
        <taxon>metagenomes</taxon>
        <taxon>ecological metagenomes</taxon>
    </lineage>
</organism>
<reference evidence="1" key="1">
    <citation type="journal article" date="2015" name="Nature">
        <title>Complex archaea that bridge the gap between prokaryotes and eukaryotes.</title>
        <authorList>
            <person name="Spang A."/>
            <person name="Saw J.H."/>
            <person name="Jorgensen S.L."/>
            <person name="Zaremba-Niedzwiedzka K."/>
            <person name="Martijn J."/>
            <person name="Lind A.E."/>
            <person name="van Eijk R."/>
            <person name="Schleper C."/>
            <person name="Guy L."/>
            <person name="Ettema T.J."/>
        </authorList>
    </citation>
    <scope>NUCLEOTIDE SEQUENCE</scope>
</reference>
<evidence type="ECO:0000313" key="1">
    <source>
        <dbReference type="EMBL" id="KKN02668.1"/>
    </source>
</evidence>
<dbReference type="EMBL" id="LAZR01004347">
    <property type="protein sequence ID" value="KKN09435.1"/>
    <property type="molecule type" value="Genomic_DNA"/>
</dbReference>
<dbReference type="AlphaFoldDB" id="A0A0F9QBB2"/>
<dbReference type="EMBL" id="LAZR01004640">
    <property type="protein sequence ID" value="KKN06829.1"/>
    <property type="molecule type" value="Genomic_DNA"/>
</dbReference>
<sequence>MLLSIEGDEATGKTTLAYSAPLPIVGFAYDMGIERAIKGGKYEELFKDLDIVVVPYQPQVAKESGVSTDEPAWHGHDITIFELPSPIQLDSMRLVGNTKLWLYSINLMAAAFSDPAISTIVVDTMTIARRCKASSHLEVLQNSAYLADGSPAPDGKGGFLKPREQLQQIEYGKINDAVRDIYTTGAGVKQADGRPKNLVATHHLTDERVPGPTDDRGRETQVLTGKKILEGLAQTHRFVDIAILTTKENKEIKGELKKCGYSLAMEGTVLANPTWDSIANLVAMGTGDRIEVDRRNHDGD</sequence>
<evidence type="ECO:0000313" key="4">
    <source>
        <dbReference type="EMBL" id="KKN25690.1"/>
    </source>
</evidence>
<proteinExistence type="predicted"/>
<dbReference type="EMBL" id="LAZR01005125">
    <property type="protein sequence ID" value="KKN02668.1"/>
    <property type="molecule type" value="Genomic_DNA"/>
</dbReference>
<dbReference type="EMBL" id="LAZR01002781">
    <property type="protein sequence ID" value="KKN25690.1"/>
    <property type="molecule type" value="Genomic_DNA"/>
</dbReference>
<protein>
    <submittedName>
        <fullName evidence="1">Uncharacterized protein</fullName>
    </submittedName>
</protein>
<name>A0A0F9QBB2_9ZZZZ</name>
<accession>A0A0F9QBB2</accession>
<evidence type="ECO:0000313" key="3">
    <source>
        <dbReference type="EMBL" id="KKN09435.1"/>
    </source>
</evidence>